<dbReference type="Proteomes" id="UP000075787">
    <property type="component" value="Unassembled WGS sequence"/>
</dbReference>
<dbReference type="PIRSF" id="PIRSF006205">
    <property type="entry name" value="Dxp_reductismrs"/>
    <property type="match status" value="1"/>
</dbReference>
<dbReference type="InterPro" id="IPR013644">
    <property type="entry name" value="DXP_reductoisomerase_C"/>
</dbReference>
<comment type="caution">
    <text evidence="13">The sequence shown here is derived from an EMBL/GenBank/DDBJ whole genome shotgun (WGS) entry which is preliminary data.</text>
</comment>
<dbReference type="InterPro" id="IPR036169">
    <property type="entry name" value="DXPR_C_sf"/>
</dbReference>
<feature type="binding site" evidence="9">
    <location>
        <position position="143"/>
    </location>
    <ligand>
        <name>NADPH</name>
        <dbReference type="ChEBI" id="CHEBI:57783"/>
    </ligand>
</feature>
<comment type="similarity">
    <text evidence="2 9">Belongs to the DXR family.</text>
</comment>
<keyword evidence="7 9" id="KW-0414">Isoprene biosynthesis</keyword>
<organism evidence="13 14">
    <name type="scientific">Tistrella mobilis</name>
    <dbReference type="NCBI Taxonomy" id="171437"/>
    <lineage>
        <taxon>Bacteria</taxon>
        <taxon>Pseudomonadati</taxon>
        <taxon>Pseudomonadota</taxon>
        <taxon>Alphaproteobacteria</taxon>
        <taxon>Geminicoccales</taxon>
        <taxon>Geminicoccaceae</taxon>
        <taxon>Tistrella</taxon>
    </lineage>
</organism>
<feature type="binding site" evidence="9">
    <location>
        <position position="141"/>
    </location>
    <ligand>
        <name>NADPH</name>
        <dbReference type="ChEBI" id="CHEBI:57783"/>
    </ligand>
</feature>
<feature type="binding site" evidence="9">
    <location>
        <position position="33"/>
    </location>
    <ligand>
        <name>NADPH</name>
        <dbReference type="ChEBI" id="CHEBI:57783"/>
    </ligand>
</feature>
<keyword evidence="4 9" id="KW-0521">NADP</keyword>
<feature type="binding site" evidence="9">
    <location>
        <position position="229"/>
    </location>
    <ligand>
        <name>1-deoxy-D-xylulose 5-phosphate</name>
        <dbReference type="ChEBI" id="CHEBI:57792"/>
    </ligand>
</feature>
<dbReference type="UniPathway" id="UPA00056">
    <property type="reaction ID" value="UER00092"/>
</dbReference>
<feature type="binding site" evidence="9">
    <location>
        <position position="32"/>
    </location>
    <ligand>
        <name>NADPH</name>
        <dbReference type="ChEBI" id="CHEBI:57783"/>
    </ligand>
</feature>
<dbReference type="SUPFAM" id="SSF51735">
    <property type="entry name" value="NAD(P)-binding Rossmann-fold domains"/>
    <property type="match status" value="1"/>
</dbReference>
<feature type="binding site" evidence="9">
    <location>
        <position position="234"/>
    </location>
    <ligand>
        <name>1-deoxy-D-xylulose 5-phosphate</name>
        <dbReference type="ChEBI" id="CHEBI:57792"/>
    </ligand>
</feature>
<protein>
    <recommendedName>
        <fullName evidence="9">1-deoxy-D-xylulose 5-phosphate reductoisomerase</fullName>
        <shortName evidence="9">DXP reductoisomerase</shortName>
        <ecNumber evidence="9">1.1.1.267</ecNumber>
    </recommendedName>
    <alternativeName>
        <fullName evidence="9">1-deoxyxylulose-5-phosphate reductoisomerase</fullName>
    </alternativeName>
    <alternativeName>
        <fullName evidence="9">2-C-methyl-D-erythritol 4-phosphate synthase</fullName>
    </alternativeName>
</protein>
<evidence type="ECO:0000313" key="13">
    <source>
        <dbReference type="EMBL" id="KYO51914.1"/>
    </source>
</evidence>
<dbReference type="SUPFAM" id="SSF69055">
    <property type="entry name" value="1-deoxy-D-xylulose-5-phosphate reductoisomerase, C-terminal domain"/>
    <property type="match status" value="1"/>
</dbReference>
<keyword evidence="5 9" id="KW-0560">Oxidoreductase</keyword>
<evidence type="ECO:0000256" key="1">
    <source>
        <dbReference type="ARBA" id="ARBA00005094"/>
    </source>
</evidence>
<feature type="domain" description="1-deoxy-D-xylulose 5-phosphate reductoisomerase C-terminal" evidence="11">
    <location>
        <begin position="163"/>
        <end position="246"/>
    </location>
</feature>
<dbReference type="FunFam" id="3.40.50.720:FF:000045">
    <property type="entry name" value="1-deoxy-D-xylulose 5-phosphate reductoisomerase"/>
    <property type="match status" value="1"/>
</dbReference>
<keyword evidence="3 9" id="KW-0479">Metal-binding</keyword>
<feature type="binding site" evidence="9">
    <location>
        <position position="168"/>
    </location>
    <ligand>
        <name>1-deoxy-D-xylulose 5-phosphate</name>
        <dbReference type="ChEBI" id="CHEBI:57792"/>
    </ligand>
</feature>
<dbReference type="GO" id="GO:0051484">
    <property type="term" value="P:isopentenyl diphosphate biosynthetic process, methylerythritol 4-phosphate pathway involved in terpenoid biosynthetic process"/>
    <property type="evidence" value="ECO:0007669"/>
    <property type="project" value="TreeGrafter"/>
</dbReference>
<evidence type="ECO:0000259" key="12">
    <source>
        <dbReference type="Pfam" id="PF13288"/>
    </source>
</evidence>
<evidence type="ECO:0000256" key="7">
    <source>
        <dbReference type="ARBA" id="ARBA00023229"/>
    </source>
</evidence>
<dbReference type="SUPFAM" id="SSF55347">
    <property type="entry name" value="Glyceraldehyde-3-phosphate dehydrogenase-like, C-terminal domain"/>
    <property type="match status" value="1"/>
</dbReference>
<evidence type="ECO:0000256" key="8">
    <source>
        <dbReference type="ARBA" id="ARBA00048543"/>
    </source>
</evidence>
<dbReference type="InterPro" id="IPR003821">
    <property type="entry name" value="DXP_reductoisomerase"/>
</dbReference>
<reference evidence="13 14" key="1">
    <citation type="submission" date="2015-12" db="EMBL/GenBank/DDBJ databases">
        <title>Genome sequence of Tistrella mobilis MCCC 1A02139.</title>
        <authorList>
            <person name="Lu L."/>
            <person name="Lai Q."/>
            <person name="Shao Z."/>
            <person name="Qian P."/>
        </authorList>
    </citation>
    <scope>NUCLEOTIDE SEQUENCE [LARGE SCALE GENOMIC DNA]</scope>
    <source>
        <strain evidence="13 14">MCCC 1A02139</strain>
    </source>
</reference>
<feature type="binding site" evidence="9">
    <location>
        <position position="30"/>
    </location>
    <ligand>
        <name>NADPH</name>
        <dbReference type="ChEBI" id="CHEBI:57783"/>
    </ligand>
</feature>
<keyword evidence="9" id="KW-0460">Magnesium</keyword>
<feature type="binding site" evidence="9">
    <location>
        <position position="222"/>
    </location>
    <ligand>
        <name>NADPH</name>
        <dbReference type="ChEBI" id="CHEBI:57783"/>
    </ligand>
</feature>
<dbReference type="NCBIfam" id="NF009114">
    <property type="entry name" value="PRK12464.1"/>
    <property type="match status" value="1"/>
</dbReference>
<dbReference type="NCBIfam" id="TIGR00243">
    <property type="entry name" value="Dxr"/>
    <property type="match status" value="1"/>
</dbReference>
<dbReference type="Gene3D" id="1.10.1740.10">
    <property type="match status" value="1"/>
</dbReference>
<comment type="caution">
    <text evidence="9">Lacks conserved residue(s) required for the propagation of feature annotation.</text>
</comment>
<feature type="binding site" evidence="9">
    <location>
        <position position="238"/>
    </location>
    <ligand>
        <name>1-deoxy-D-xylulose 5-phosphate</name>
        <dbReference type="ChEBI" id="CHEBI:57792"/>
    </ligand>
</feature>
<evidence type="ECO:0000256" key="5">
    <source>
        <dbReference type="ARBA" id="ARBA00023002"/>
    </source>
</evidence>
<feature type="binding site" evidence="9">
    <location>
        <position position="31"/>
    </location>
    <ligand>
        <name>NADPH</name>
        <dbReference type="ChEBI" id="CHEBI:57783"/>
    </ligand>
</feature>
<feature type="binding site" evidence="9">
    <location>
        <position position="193"/>
    </location>
    <ligand>
        <name>1-deoxy-D-xylulose 5-phosphate</name>
        <dbReference type="ChEBI" id="CHEBI:57792"/>
    </ligand>
</feature>
<evidence type="ECO:0000256" key="9">
    <source>
        <dbReference type="HAMAP-Rule" id="MF_00183"/>
    </source>
</evidence>
<evidence type="ECO:0000256" key="6">
    <source>
        <dbReference type="ARBA" id="ARBA00023211"/>
    </source>
</evidence>
<dbReference type="GO" id="GO:0070402">
    <property type="term" value="F:NADPH binding"/>
    <property type="evidence" value="ECO:0007669"/>
    <property type="project" value="InterPro"/>
</dbReference>
<dbReference type="GO" id="GO:0016853">
    <property type="term" value="F:isomerase activity"/>
    <property type="evidence" value="ECO:0007669"/>
    <property type="project" value="UniProtKB-KW"/>
</dbReference>
<gene>
    <name evidence="9" type="primary">dxr</name>
    <name evidence="13" type="ORF">AUP44_06810</name>
</gene>
<dbReference type="PANTHER" id="PTHR30525:SF0">
    <property type="entry name" value="1-DEOXY-D-XYLULOSE 5-PHOSPHATE REDUCTOISOMERASE, CHLOROPLASTIC"/>
    <property type="match status" value="1"/>
</dbReference>
<dbReference type="Gene3D" id="3.40.50.720">
    <property type="entry name" value="NAD(P)-binding Rossmann-like Domain"/>
    <property type="match status" value="1"/>
</dbReference>
<comment type="function">
    <text evidence="9">Catalyzes the NADPH-dependent rearrangement and reduction of 1-deoxy-D-xylulose-5-phosphate (DXP) to 2-C-methyl-D-erythritol 4-phosphate (MEP).</text>
</comment>
<dbReference type="Pfam" id="PF13288">
    <property type="entry name" value="DXPR_C"/>
    <property type="match status" value="1"/>
</dbReference>
<feature type="domain" description="DXP reductoisomerase C-terminal" evidence="12">
    <location>
        <begin position="278"/>
        <end position="394"/>
    </location>
</feature>
<dbReference type="EC" id="1.1.1.267" evidence="9"/>
<dbReference type="EMBL" id="LPZR01000164">
    <property type="protein sequence ID" value="KYO51914.1"/>
    <property type="molecule type" value="Genomic_DNA"/>
</dbReference>
<accession>A0A162KR47</accession>
<evidence type="ECO:0000256" key="3">
    <source>
        <dbReference type="ARBA" id="ARBA00022723"/>
    </source>
</evidence>
<comment type="pathway">
    <text evidence="1 9">Isoprenoid biosynthesis; isopentenyl diphosphate biosynthesis via DXP pathway; isopentenyl diphosphate from 1-deoxy-D-xylulose 5-phosphate: step 1/6.</text>
</comment>
<dbReference type="GO" id="GO:0030145">
    <property type="term" value="F:manganese ion binding"/>
    <property type="evidence" value="ECO:0007669"/>
    <property type="project" value="TreeGrafter"/>
</dbReference>
<dbReference type="GO" id="GO:0030604">
    <property type="term" value="F:1-deoxy-D-xylulose-5-phosphate reductoisomerase activity"/>
    <property type="evidence" value="ECO:0007669"/>
    <property type="project" value="UniProtKB-UniRule"/>
</dbReference>
<feature type="binding site" evidence="9">
    <location>
        <position position="58"/>
    </location>
    <ligand>
        <name>NADPH</name>
        <dbReference type="ChEBI" id="CHEBI:57783"/>
    </ligand>
</feature>
<feature type="binding site" evidence="9">
    <location>
        <position position="142"/>
    </location>
    <ligand>
        <name>1-deoxy-D-xylulose 5-phosphate</name>
        <dbReference type="ChEBI" id="CHEBI:57792"/>
    </ligand>
</feature>
<evidence type="ECO:0000259" key="10">
    <source>
        <dbReference type="Pfam" id="PF02670"/>
    </source>
</evidence>
<feature type="binding site" evidence="9">
    <location>
        <position position="235"/>
    </location>
    <ligand>
        <name>1-deoxy-D-xylulose 5-phosphate</name>
        <dbReference type="ChEBI" id="CHEBI:57792"/>
    </ligand>
</feature>
<dbReference type="HAMAP" id="MF_00183">
    <property type="entry name" value="DXP_reductoisom"/>
    <property type="match status" value="1"/>
</dbReference>
<evidence type="ECO:0000256" key="2">
    <source>
        <dbReference type="ARBA" id="ARBA00006825"/>
    </source>
</evidence>
<sequence length="403" mass="42452">MTQPLQSPAQSSSVSAASGMQRRVSILGATGSVGRQTIDLIARDPERYPVEALTANGNVEQLARDAVQLRARLAVTADPARYADLKACLAGTGIEAAAGPDALIEAAQRPAHWVMAAIVGSAGLAPTLAAVRRGALVALANKECLVCAGDLFTAEVERHGARLLPADSEHNAIAQILEPERLHVVEKVILTASGGPFRSFTLDQMRQVTPEQAVAHPNWSMGAKISVDSASMMNKGLELIEAHHLFPVGLDRLDVLVHPQSIIHGLVQYADGSVLAHLGAPDMRTPIAWTLAWPDRRPAPSDRLDLARIATLSFEAPDVTRFPCLALARDALKCGDGAATILNAANEVAVAAFLARRIGFLDIAGVVADTLDAEPRGAPGSIDEVIALDAAARRRATALVDAR</sequence>
<evidence type="ECO:0000256" key="4">
    <source>
        <dbReference type="ARBA" id="ARBA00022857"/>
    </source>
</evidence>
<keyword evidence="6 9" id="KW-0464">Manganese</keyword>
<dbReference type="InterPro" id="IPR026877">
    <property type="entry name" value="DXPR_C"/>
</dbReference>
<dbReference type="InterPro" id="IPR036291">
    <property type="entry name" value="NAD(P)-bd_dom_sf"/>
</dbReference>
<dbReference type="InterPro" id="IPR013512">
    <property type="entry name" value="DXP_reductoisomerase_N"/>
</dbReference>
<comment type="cofactor">
    <cofactor evidence="9">
        <name>Mg(2+)</name>
        <dbReference type="ChEBI" id="CHEBI:18420"/>
    </cofactor>
    <cofactor evidence="9">
        <name>Mn(2+)</name>
        <dbReference type="ChEBI" id="CHEBI:29035"/>
    </cofactor>
</comment>
<dbReference type="AlphaFoldDB" id="A0A162KR47"/>
<feature type="binding site" evidence="9">
    <location>
        <position position="169"/>
    </location>
    <ligand>
        <name>Mn(2+)</name>
        <dbReference type="ChEBI" id="CHEBI:29035"/>
    </ligand>
</feature>
<feature type="binding site" evidence="9">
    <location>
        <position position="169"/>
    </location>
    <ligand>
        <name>1-deoxy-D-xylulose 5-phosphate</name>
        <dbReference type="ChEBI" id="CHEBI:57792"/>
    </ligand>
</feature>
<dbReference type="Pfam" id="PF02670">
    <property type="entry name" value="DXP_reductoisom"/>
    <property type="match status" value="1"/>
</dbReference>
<feature type="binding site" evidence="9">
    <location>
        <position position="238"/>
    </location>
    <ligand>
        <name>Mn(2+)</name>
        <dbReference type="ChEBI" id="CHEBI:29035"/>
    </ligand>
</feature>
<evidence type="ECO:0000313" key="14">
    <source>
        <dbReference type="Proteomes" id="UP000075787"/>
    </source>
</evidence>
<feature type="domain" description="1-deoxy-D-xylulose 5-phosphate reductoisomerase N-terminal" evidence="10">
    <location>
        <begin position="24"/>
        <end position="149"/>
    </location>
</feature>
<feature type="binding site" evidence="9">
    <location>
        <position position="216"/>
    </location>
    <ligand>
        <name>1-deoxy-D-xylulose 5-phosphate</name>
        <dbReference type="ChEBI" id="CHEBI:57792"/>
    </ligand>
</feature>
<proteinExistence type="inferred from homology"/>
<name>A0A162KR47_9PROT</name>
<dbReference type="Pfam" id="PF08436">
    <property type="entry name" value="DXP_redisom_C"/>
    <property type="match status" value="1"/>
</dbReference>
<comment type="catalytic activity">
    <reaction evidence="8">
        <text>2-C-methyl-D-erythritol 4-phosphate + NADP(+) = 1-deoxy-D-xylulose 5-phosphate + NADPH + H(+)</text>
        <dbReference type="Rhea" id="RHEA:13717"/>
        <dbReference type="ChEBI" id="CHEBI:15378"/>
        <dbReference type="ChEBI" id="CHEBI:57783"/>
        <dbReference type="ChEBI" id="CHEBI:57792"/>
        <dbReference type="ChEBI" id="CHEBI:58262"/>
        <dbReference type="ChEBI" id="CHEBI:58349"/>
        <dbReference type="EC" id="1.1.1.267"/>
    </reaction>
    <physiologicalReaction direction="right-to-left" evidence="8">
        <dbReference type="Rhea" id="RHEA:13719"/>
    </physiologicalReaction>
</comment>
<evidence type="ECO:0000259" key="11">
    <source>
        <dbReference type="Pfam" id="PF08436"/>
    </source>
</evidence>
<feature type="binding site" evidence="9">
    <location>
        <position position="167"/>
    </location>
    <ligand>
        <name>Mn(2+)</name>
        <dbReference type="ChEBI" id="CHEBI:29035"/>
    </ligand>
</feature>
<dbReference type="PANTHER" id="PTHR30525">
    <property type="entry name" value="1-DEOXY-D-XYLULOSE 5-PHOSPHATE REDUCTOISOMERASE"/>
    <property type="match status" value="1"/>
</dbReference>
<keyword evidence="13" id="KW-0413">Isomerase</keyword>